<dbReference type="GO" id="GO:0000166">
    <property type="term" value="F:nucleotide binding"/>
    <property type="evidence" value="ECO:0007669"/>
    <property type="project" value="InterPro"/>
</dbReference>
<dbReference type="InterPro" id="IPR000683">
    <property type="entry name" value="Gfo/Idh/MocA-like_OxRdtase_N"/>
</dbReference>
<dbReference type="AlphaFoldDB" id="S0DDK4"/>
<evidence type="ECO:0000256" key="3">
    <source>
        <dbReference type="ARBA" id="ARBA00022801"/>
    </source>
</evidence>
<dbReference type="Gene3D" id="3.30.360.10">
    <property type="entry name" value="Dihydrodipicolinate Reductase, domain 2"/>
    <property type="match status" value="1"/>
</dbReference>
<keyword evidence="4" id="KW-0520">NAD</keyword>
<dbReference type="Pfam" id="PF01408">
    <property type="entry name" value="GFO_IDH_MocA"/>
    <property type="match status" value="1"/>
</dbReference>
<evidence type="ECO:0000313" key="8">
    <source>
        <dbReference type="EMBL" id="CCO21057.1"/>
    </source>
</evidence>
<dbReference type="PROSITE" id="PS51257">
    <property type="entry name" value="PROKAR_LIPOPROTEIN"/>
    <property type="match status" value="1"/>
</dbReference>
<evidence type="ECO:0000256" key="5">
    <source>
        <dbReference type="ARBA" id="ARBA00023295"/>
    </source>
</evidence>
<evidence type="ECO:0000259" key="7">
    <source>
        <dbReference type="Pfam" id="PF21252"/>
    </source>
</evidence>
<proteinExistence type="inferred from homology"/>
<dbReference type="InterPro" id="IPR036291">
    <property type="entry name" value="NAD(P)-bd_dom_sf"/>
</dbReference>
<evidence type="ECO:0000256" key="2">
    <source>
        <dbReference type="ARBA" id="ARBA00009329"/>
    </source>
</evidence>
<dbReference type="InterPro" id="IPR049303">
    <property type="entry name" value="Glyco_hydro_109_C"/>
</dbReference>
<dbReference type="GO" id="GO:0016798">
    <property type="term" value="F:hydrolase activity, acting on glycosyl bonds"/>
    <property type="evidence" value="ECO:0007669"/>
    <property type="project" value="UniProtKB-KW"/>
</dbReference>
<reference evidence="8" key="2">
    <citation type="journal article" date="2013" name="Biotechnol. Biofuels">
        <title>Mining for hemicellulases in the fungus-growing termite Pseudacanthotermes militaris using functional metagenomics.</title>
        <authorList>
            <person name="Bastien G."/>
            <person name="Arnal G."/>
            <person name="Bozonnet S."/>
            <person name="Laguerre S."/>
            <person name="Ferreira F."/>
            <person name="Faure R."/>
            <person name="Henrissat B."/>
            <person name="Lefevre F."/>
            <person name="Robe P."/>
            <person name="Bouchez O."/>
            <person name="Noirot C."/>
            <person name="Dumon C."/>
            <person name="O'Donohue M."/>
        </authorList>
    </citation>
    <scope>NUCLEOTIDE SEQUENCE</scope>
</reference>
<organism evidence="8">
    <name type="scientific">termite gut metagenome</name>
    <dbReference type="NCBI Taxonomy" id="433724"/>
    <lineage>
        <taxon>unclassified sequences</taxon>
        <taxon>metagenomes</taxon>
        <taxon>organismal metagenomes</taxon>
    </lineage>
</organism>
<feature type="domain" description="Gfo/Idh/MocA-like oxidoreductase N-terminal" evidence="6">
    <location>
        <begin position="55"/>
        <end position="180"/>
    </location>
</feature>
<protein>
    <submittedName>
        <fullName evidence="8">Glycoside hydrolase family 109 protein</fullName>
    </submittedName>
</protein>
<dbReference type="InterPro" id="IPR050463">
    <property type="entry name" value="Gfo/Idh/MocA_oxidrdct_glycsds"/>
</dbReference>
<comment type="similarity">
    <text evidence="2">Belongs to the Gfo/Idh/MocA family. Glycosyl hydrolase 109 subfamily.</text>
</comment>
<dbReference type="EMBL" id="HF548281">
    <property type="protein sequence ID" value="CCO21057.1"/>
    <property type="molecule type" value="Genomic_DNA"/>
</dbReference>
<comment type="cofactor">
    <cofactor evidence="1">
        <name>NAD(+)</name>
        <dbReference type="ChEBI" id="CHEBI:57540"/>
    </cofactor>
</comment>
<dbReference type="PANTHER" id="PTHR43818">
    <property type="entry name" value="BCDNA.GH03377"/>
    <property type="match status" value="1"/>
</dbReference>
<accession>S0DDK4</accession>
<keyword evidence="3 8" id="KW-0378">Hydrolase</keyword>
<evidence type="ECO:0000256" key="1">
    <source>
        <dbReference type="ARBA" id="ARBA00001911"/>
    </source>
</evidence>
<evidence type="ECO:0000256" key="4">
    <source>
        <dbReference type="ARBA" id="ARBA00023027"/>
    </source>
</evidence>
<dbReference type="SUPFAM" id="SSF51735">
    <property type="entry name" value="NAD(P)-binding Rossmann-fold domains"/>
    <property type="match status" value="1"/>
</dbReference>
<sequence>MKKLLPLLIVCLAALVAGACTSQNRAPGMITTEIPARPAGQTDVIGLRTEPLEVVRVGFIGLGMRGPGAVERFTHIEGVEIKALCDLYPERVEDTQKYLTDKGLPRADAYSGDEGWKELCRRGDIDLVYICTPWERHTPMAVYAMEQGRHVAVEVPAAMTLDECWALVDTAEKTRRHCMMLENCCYDFFEMATLNMAQQGIFGEIVHVEGAYIHDLRELQFNPFDPAVRDAYQGQFRLEFNGAHTGNPYPTHGLGPVAQILGIHRGDKMNYLVSLSSAQKGMSEYAAERFGVDSSEAGRDYKLGDMNTTLIRTERGRSMMIQHDVTSPRPYSRIHTVSGTNGFAQKYPVRSIALEPDAHRPLSGEALEAFLAEWEHPLTREVGEKARTVGGHGGMDFIMDYRLVYCLRHGLPLDQDVYDAAGWSCIVPLSELSVAAGSTPVEIPDFTRGAWNRTQGFRHAMAE</sequence>
<gene>
    <name evidence="8" type="ORF">BN138_245</name>
</gene>
<evidence type="ECO:0000259" key="6">
    <source>
        <dbReference type="Pfam" id="PF01408"/>
    </source>
</evidence>
<feature type="domain" description="Glycosyl hydrolase 109 C-terminal" evidence="7">
    <location>
        <begin position="191"/>
        <end position="356"/>
    </location>
</feature>
<reference evidence="8" key="1">
    <citation type="submission" date="2012-10" db="EMBL/GenBank/DDBJ databases">
        <authorList>
            <person name="Sandrine L."/>
        </authorList>
    </citation>
    <scope>NUCLEOTIDE SEQUENCE</scope>
</reference>
<dbReference type="Gene3D" id="3.40.50.720">
    <property type="entry name" value="NAD(P)-binding Rossmann-like Domain"/>
    <property type="match status" value="1"/>
</dbReference>
<keyword evidence="5" id="KW-0326">Glycosidase</keyword>
<dbReference type="Pfam" id="PF21252">
    <property type="entry name" value="Glyco_hydro_109_C"/>
    <property type="match status" value="1"/>
</dbReference>
<name>S0DDK4_9ZZZZ</name>
<dbReference type="PANTHER" id="PTHR43818:SF1">
    <property type="entry name" value="GLYCOSYL HYDROLASE FAMILY 109 PROTEIN"/>
    <property type="match status" value="1"/>
</dbReference>